<comment type="caution">
    <text evidence="2">The sequence shown here is derived from an EMBL/GenBank/DDBJ whole genome shotgun (WGS) entry which is preliminary data.</text>
</comment>
<dbReference type="Proteomes" id="UP000283269">
    <property type="component" value="Unassembled WGS sequence"/>
</dbReference>
<organism evidence="2 3">
    <name type="scientific">Psilocybe cyanescens</name>
    <dbReference type="NCBI Taxonomy" id="93625"/>
    <lineage>
        <taxon>Eukaryota</taxon>
        <taxon>Fungi</taxon>
        <taxon>Dikarya</taxon>
        <taxon>Basidiomycota</taxon>
        <taxon>Agaricomycotina</taxon>
        <taxon>Agaricomycetes</taxon>
        <taxon>Agaricomycetidae</taxon>
        <taxon>Agaricales</taxon>
        <taxon>Agaricineae</taxon>
        <taxon>Strophariaceae</taxon>
        <taxon>Psilocybe</taxon>
    </lineage>
</organism>
<dbReference type="InParanoid" id="A0A409XAA9"/>
<dbReference type="AlphaFoldDB" id="A0A409XAA9"/>
<name>A0A409XAA9_PSICY</name>
<sequence length="167" mass="18534">MKSFVIFLILFFAVITDVAGLPTHSTRATVNECITTHDIHFKNVPDMLSHETPSSYKGRQPCASFAGLDLHRTRHQTILEGTTAVTNHNDSLIQRSLEQMMKKAHAKASNDHHKAAKDHYKAEAVHVAAAKDHERAGRYVVAYDSTQKAREHAKAALALVSPRQTSI</sequence>
<protein>
    <submittedName>
        <fullName evidence="2">Uncharacterized protein</fullName>
    </submittedName>
</protein>
<evidence type="ECO:0000313" key="2">
    <source>
        <dbReference type="EMBL" id="PPQ87660.1"/>
    </source>
</evidence>
<proteinExistence type="predicted"/>
<gene>
    <name evidence="2" type="ORF">CVT25_011498</name>
</gene>
<feature type="chain" id="PRO_5019515171" evidence="1">
    <location>
        <begin position="21"/>
        <end position="167"/>
    </location>
</feature>
<evidence type="ECO:0000256" key="1">
    <source>
        <dbReference type="SAM" id="SignalP"/>
    </source>
</evidence>
<dbReference type="EMBL" id="NHYD01002235">
    <property type="protein sequence ID" value="PPQ87660.1"/>
    <property type="molecule type" value="Genomic_DNA"/>
</dbReference>
<keyword evidence="1" id="KW-0732">Signal</keyword>
<feature type="signal peptide" evidence="1">
    <location>
        <begin position="1"/>
        <end position="20"/>
    </location>
</feature>
<evidence type="ECO:0000313" key="3">
    <source>
        <dbReference type="Proteomes" id="UP000283269"/>
    </source>
</evidence>
<keyword evidence="3" id="KW-1185">Reference proteome</keyword>
<reference evidence="2 3" key="1">
    <citation type="journal article" date="2018" name="Evol. Lett.">
        <title>Horizontal gene cluster transfer increased hallucinogenic mushroom diversity.</title>
        <authorList>
            <person name="Reynolds H.T."/>
            <person name="Vijayakumar V."/>
            <person name="Gluck-Thaler E."/>
            <person name="Korotkin H.B."/>
            <person name="Matheny P.B."/>
            <person name="Slot J.C."/>
        </authorList>
    </citation>
    <scope>NUCLEOTIDE SEQUENCE [LARGE SCALE GENOMIC DNA]</scope>
    <source>
        <strain evidence="2 3">2631</strain>
    </source>
</reference>
<accession>A0A409XAA9</accession>